<keyword evidence="1 4" id="KW-0533">Nickel</keyword>
<feature type="binding site" evidence="4">
    <location>
        <position position="2"/>
    </location>
    <ligand>
        <name>Ni(2+)</name>
        <dbReference type="ChEBI" id="CHEBI:49786"/>
    </ligand>
</feature>
<dbReference type="PANTHER" id="PTHR34535">
    <property type="entry name" value="HYDROGENASE MATURATION FACTOR HYPA"/>
    <property type="match status" value="1"/>
</dbReference>
<feature type="binding site" evidence="4">
    <location>
        <position position="77"/>
    </location>
    <ligand>
        <name>Zn(2+)</name>
        <dbReference type="ChEBI" id="CHEBI:29105"/>
    </ligand>
</feature>
<dbReference type="GO" id="GO:0008270">
    <property type="term" value="F:zinc ion binding"/>
    <property type="evidence" value="ECO:0007669"/>
    <property type="project" value="UniProtKB-UniRule"/>
</dbReference>
<evidence type="ECO:0000256" key="1">
    <source>
        <dbReference type="ARBA" id="ARBA00022596"/>
    </source>
</evidence>
<dbReference type="RefSeq" id="WP_086033246.1">
    <property type="nucleotide sequence ID" value="NZ_MDSU01000011.1"/>
</dbReference>
<dbReference type="HAMAP" id="MF_00213">
    <property type="entry name" value="HypA_HybF"/>
    <property type="match status" value="1"/>
</dbReference>
<sequence>MHEGAIAQSVVDILRDIKDQNGLLSITSATLKVGAVSGVMIDALEFAFEAIKKEESFIKDATLNIINVNVKARCNICNKIYEFDNTDDLIMICPDCQMPLTIINGKELEIVDVEGG</sequence>
<dbReference type="Proteomes" id="UP000194141">
    <property type="component" value="Unassembled WGS sequence"/>
</dbReference>
<evidence type="ECO:0000256" key="3">
    <source>
        <dbReference type="ARBA" id="ARBA00022833"/>
    </source>
</evidence>
<evidence type="ECO:0000256" key="2">
    <source>
        <dbReference type="ARBA" id="ARBA00022723"/>
    </source>
</evidence>
<dbReference type="OrthoDB" id="9800361at2"/>
<name>A0A1X4XYK5_9BACT</name>
<comment type="caution">
    <text evidence="5">The sequence shown here is derived from an EMBL/GenBank/DDBJ whole genome shotgun (WGS) entry which is preliminary data.</text>
</comment>
<dbReference type="STRING" id="1562698.DESAMIL20_500"/>
<dbReference type="PIRSF" id="PIRSF004761">
    <property type="entry name" value="Hydrgn_mat_HypA"/>
    <property type="match status" value="1"/>
</dbReference>
<dbReference type="GO" id="GO:0016151">
    <property type="term" value="F:nickel cation binding"/>
    <property type="evidence" value="ECO:0007669"/>
    <property type="project" value="UniProtKB-UniRule"/>
</dbReference>
<dbReference type="PANTHER" id="PTHR34535:SF3">
    <property type="entry name" value="HYDROGENASE MATURATION FACTOR HYPA"/>
    <property type="match status" value="1"/>
</dbReference>
<keyword evidence="6" id="KW-1185">Reference proteome</keyword>
<organism evidence="5 6">
    <name type="scientific">Desulfurella amilsii</name>
    <dbReference type="NCBI Taxonomy" id="1562698"/>
    <lineage>
        <taxon>Bacteria</taxon>
        <taxon>Pseudomonadati</taxon>
        <taxon>Campylobacterota</taxon>
        <taxon>Desulfurellia</taxon>
        <taxon>Desulfurellales</taxon>
        <taxon>Desulfurellaceae</taxon>
        <taxon>Desulfurella</taxon>
    </lineage>
</organism>
<evidence type="ECO:0000313" key="5">
    <source>
        <dbReference type="EMBL" id="OSS42616.1"/>
    </source>
</evidence>
<dbReference type="GO" id="GO:0051604">
    <property type="term" value="P:protein maturation"/>
    <property type="evidence" value="ECO:0007669"/>
    <property type="project" value="InterPro"/>
</dbReference>
<dbReference type="InterPro" id="IPR000688">
    <property type="entry name" value="HypA/HybF"/>
</dbReference>
<evidence type="ECO:0000313" key="6">
    <source>
        <dbReference type="Proteomes" id="UP000194141"/>
    </source>
</evidence>
<dbReference type="Gene3D" id="3.30.2320.80">
    <property type="match status" value="1"/>
</dbReference>
<keyword evidence="2 4" id="KW-0479">Metal-binding</keyword>
<keyword evidence="3 4" id="KW-0862">Zinc</keyword>
<comment type="similarity">
    <text evidence="4">Belongs to the HypA/HybF family.</text>
</comment>
<protein>
    <recommendedName>
        <fullName evidence="4">Hydrogenase maturation factor HypA</fullName>
    </recommendedName>
</protein>
<comment type="function">
    <text evidence="4">Involved in the maturation of [NiFe] hydrogenases. Required for nickel insertion into the metal center of the hydrogenase.</text>
</comment>
<evidence type="ECO:0000256" key="4">
    <source>
        <dbReference type="HAMAP-Rule" id="MF_00213"/>
    </source>
</evidence>
<accession>A0A1X4XYK5</accession>
<feature type="binding site" evidence="4">
    <location>
        <position position="96"/>
    </location>
    <ligand>
        <name>Zn(2+)</name>
        <dbReference type="ChEBI" id="CHEBI:29105"/>
    </ligand>
</feature>
<reference evidence="5 6" key="1">
    <citation type="journal article" date="2017" name="Front. Microbiol.">
        <title>Genome Sequence of Desulfurella amilsii Strain TR1 and Comparative Genomics of Desulfurellaceae Family.</title>
        <authorList>
            <person name="Florentino A.P."/>
            <person name="Stams A.J."/>
            <person name="Sanchez-Andrea I."/>
        </authorList>
    </citation>
    <scope>NUCLEOTIDE SEQUENCE [LARGE SCALE GENOMIC DNA]</scope>
    <source>
        <strain evidence="5 6">TR1</strain>
    </source>
</reference>
<proteinExistence type="inferred from homology"/>
<feature type="binding site" evidence="4">
    <location>
        <position position="74"/>
    </location>
    <ligand>
        <name>Zn(2+)</name>
        <dbReference type="ChEBI" id="CHEBI:29105"/>
    </ligand>
</feature>
<feature type="binding site" evidence="4">
    <location>
        <position position="93"/>
    </location>
    <ligand>
        <name>Zn(2+)</name>
        <dbReference type="ChEBI" id="CHEBI:29105"/>
    </ligand>
</feature>
<dbReference type="EMBL" id="MDSU01000011">
    <property type="protein sequence ID" value="OSS42616.1"/>
    <property type="molecule type" value="Genomic_DNA"/>
</dbReference>
<dbReference type="Pfam" id="PF01155">
    <property type="entry name" value="HypA"/>
    <property type="match status" value="1"/>
</dbReference>
<dbReference type="AlphaFoldDB" id="A0A1X4XYK5"/>
<gene>
    <name evidence="4" type="primary">hypA</name>
    <name evidence="5" type="ORF">DESAMIL20_500</name>
</gene>